<dbReference type="InterPro" id="IPR029016">
    <property type="entry name" value="GAF-like_dom_sf"/>
</dbReference>
<keyword evidence="5" id="KW-1185">Reference proteome</keyword>
<protein>
    <submittedName>
        <fullName evidence="4">DNA-binding transcriptional regulator, IclR family</fullName>
    </submittedName>
</protein>
<dbReference type="AlphaFoldDB" id="A0A212QVK0"/>
<keyword evidence="1" id="KW-0805">Transcription regulation</keyword>
<organism evidence="4 5">
    <name type="scientific">Thermoflexus hugenholtzii JAD2</name>
    <dbReference type="NCBI Taxonomy" id="877466"/>
    <lineage>
        <taxon>Bacteria</taxon>
        <taxon>Bacillati</taxon>
        <taxon>Chloroflexota</taxon>
        <taxon>Thermoflexia</taxon>
        <taxon>Thermoflexales</taxon>
        <taxon>Thermoflexaceae</taxon>
        <taxon>Thermoflexus</taxon>
    </lineage>
</organism>
<dbReference type="SUPFAM" id="SSF46785">
    <property type="entry name" value="Winged helix' DNA-binding domain"/>
    <property type="match status" value="1"/>
</dbReference>
<dbReference type="InterPro" id="IPR005471">
    <property type="entry name" value="Tscrpt_reg_IclR_N"/>
</dbReference>
<dbReference type="Pfam" id="PF09339">
    <property type="entry name" value="HTH_IclR"/>
    <property type="match status" value="1"/>
</dbReference>
<dbReference type="RefSeq" id="WP_088570919.1">
    <property type="nucleotide sequence ID" value="NZ_FYEK01000025.1"/>
</dbReference>
<name>A0A212QVK0_9CHLR</name>
<evidence type="ECO:0000313" key="4">
    <source>
        <dbReference type="EMBL" id="SNB63539.1"/>
    </source>
</evidence>
<accession>A0A212QVK0</accession>
<dbReference type="InterPro" id="IPR011576">
    <property type="entry name" value="Pyridox_Oxase_N"/>
</dbReference>
<dbReference type="PANTHER" id="PTHR30136:SF24">
    <property type="entry name" value="HTH-TYPE TRANSCRIPTIONAL REPRESSOR ALLR"/>
    <property type="match status" value="1"/>
</dbReference>
<keyword evidence="2" id="KW-0804">Transcription</keyword>
<dbReference type="OrthoDB" id="159383at2"/>
<dbReference type="InterPro" id="IPR012349">
    <property type="entry name" value="Split_barrel_FMN-bd"/>
</dbReference>
<dbReference type="PROSITE" id="PS51077">
    <property type="entry name" value="HTH_ICLR"/>
    <property type="match status" value="1"/>
</dbReference>
<reference evidence="5" key="1">
    <citation type="submission" date="2017-06" db="EMBL/GenBank/DDBJ databases">
        <authorList>
            <person name="Varghese N."/>
            <person name="Submissions S."/>
        </authorList>
    </citation>
    <scope>NUCLEOTIDE SEQUENCE [LARGE SCALE GENOMIC DNA]</scope>
    <source>
        <strain evidence="5">JAD2</strain>
    </source>
</reference>
<evidence type="ECO:0000259" key="3">
    <source>
        <dbReference type="PROSITE" id="PS51077"/>
    </source>
</evidence>
<evidence type="ECO:0000313" key="5">
    <source>
        <dbReference type="Proteomes" id="UP000197025"/>
    </source>
</evidence>
<feature type="domain" description="HTH iclR-type" evidence="3">
    <location>
        <begin position="7"/>
        <end position="69"/>
    </location>
</feature>
<sequence length="366" mass="40321">MAYIHQVPAVERALRILEWIAARPEGVAPAALQARFGFSRTGLFALLNTLKAHGYLEQAGPRGPYRLGPRWWALAAQAHPEQALRELFRAEARGFAESLALLRPAGGEVVVLEAVLGTHPLVGRWAVGDRLPLDGSAPGWIFLAAHRTGPRWGRIRREGIARRRIGGLIEAAAPICPDGRHPAAALAVRLPASRAAPALFEALRAAAARLSLRLGAPAYQPYAAEPEGLSLRRLRSEEIVAFLEGPWIARLIGLRADGRPYAVPVWYLWERPALWIAALPGSRWPGYIRAHPHVTLLIDEPWPPLRRVRVEGRAVPDIFPEGPEGLAARLAARYRLESPPPGLREIFRILPERMEGRRGVIPSADR</sequence>
<evidence type="ECO:0000256" key="1">
    <source>
        <dbReference type="ARBA" id="ARBA00023015"/>
    </source>
</evidence>
<evidence type="ECO:0000256" key="2">
    <source>
        <dbReference type="ARBA" id="ARBA00023163"/>
    </source>
</evidence>
<dbReference type="GO" id="GO:0003700">
    <property type="term" value="F:DNA-binding transcription factor activity"/>
    <property type="evidence" value="ECO:0007669"/>
    <property type="project" value="TreeGrafter"/>
</dbReference>
<gene>
    <name evidence="4" type="ORF">SAMN02746019_00006540</name>
</gene>
<dbReference type="EMBL" id="FYEK01000025">
    <property type="protein sequence ID" value="SNB63539.1"/>
    <property type="molecule type" value="Genomic_DNA"/>
</dbReference>
<dbReference type="SMART" id="SM00346">
    <property type="entry name" value="HTH_ICLR"/>
    <property type="match status" value="1"/>
</dbReference>
<dbReference type="Pfam" id="PF01243">
    <property type="entry name" value="PNPOx_N"/>
    <property type="match status" value="1"/>
</dbReference>
<dbReference type="Gene3D" id="2.30.110.10">
    <property type="entry name" value="Electron Transport, Fmn-binding Protein, Chain A"/>
    <property type="match status" value="1"/>
</dbReference>
<keyword evidence="4" id="KW-0238">DNA-binding</keyword>
<dbReference type="Proteomes" id="UP000197025">
    <property type="component" value="Unassembled WGS sequence"/>
</dbReference>
<dbReference type="InParanoid" id="A0A212QVK0"/>
<dbReference type="InterPro" id="IPR036390">
    <property type="entry name" value="WH_DNA-bd_sf"/>
</dbReference>
<dbReference type="GO" id="GO:0003677">
    <property type="term" value="F:DNA binding"/>
    <property type="evidence" value="ECO:0007669"/>
    <property type="project" value="UniProtKB-KW"/>
</dbReference>
<dbReference type="InterPro" id="IPR050707">
    <property type="entry name" value="HTH_MetabolicPath_Reg"/>
</dbReference>
<dbReference type="GO" id="GO:0045892">
    <property type="term" value="P:negative regulation of DNA-templated transcription"/>
    <property type="evidence" value="ECO:0007669"/>
    <property type="project" value="TreeGrafter"/>
</dbReference>
<dbReference type="SUPFAM" id="SSF55781">
    <property type="entry name" value="GAF domain-like"/>
    <property type="match status" value="1"/>
</dbReference>
<dbReference type="Gene3D" id="3.30.450.40">
    <property type="match status" value="2"/>
</dbReference>
<dbReference type="Gene3D" id="1.10.10.10">
    <property type="entry name" value="Winged helix-like DNA-binding domain superfamily/Winged helix DNA-binding domain"/>
    <property type="match status" value="1"/>
</dbReference>
<dbReference type="PANTHER" id="PTHR30136">
    <property type="entry name" value="HELIX-TURN-HELIX TRANSCRIPTIONAL REGULATOR, ICLR FAMILY"/>
    <property type="match status" value="1"/>
</dbReference>
<proteinExistence type="predicted"/>
<dbReference type="SUPFAM" id="SSF50475">
    <property type="entry name" value="FMN-binding split barrel"/>
    <property type="match status" value="1"/>
</dbReference>
<dbReference type="InterPro" id="IPR036388">
    <property type="entry name" value="WH-like_DNA-bd_sf"/>
</dbReference>